<name>A0AAE1CHP3_9PEZI</name>
<dbReference type="AlphaFoldDB" id="A0AAE1CHP3"/>
<evidence type="ECO:0000313" key="2">
    <source>
        <dbReference type="EMBL" id="KAK3694749.1"/>
    </source>
</evidence>
<reference evidence="2" key="2">
    <citation type="submission" date="2023-06" db="EMBL/GenBank/DDBJ databases">
        <authorList>
            <consortium name="Lawrence Berkeley National Laboratory"/>
            <person name="Haridas S."/>
            <person name="Hensen N."/>
            <person name="Bonometti L."/>
            <person name="Westerberg I."/>
            <person name="Brannstrom I.O."/>
            <person name="Guillou S."/>
            <person name="Cros-Aarteil S."/>
            <person name="Calhoun S."/>
            <person name="Kuo A."/>
            <person name="Mondo S."/>
            <person name="Pangilinan J."/>
            <person name="Riley R."/>
            <person name="Labutti K."/>
            <person name="Andreopoulos B."/>
            <person name="Lipzen A."/>
            <person name="Chen C."/>
            <person name="Yanf M."/>
            <person name="Daum C."/>
            <person name="Ng V."/>
            <person name="Clum A."/>
            <person name="Steindorff A."/>
            <person name="Ohm R."/>
            <person name="Martin F."/>
            <person name="Silar P."/>
            <person name="Natvig D."/>
            <person name="Lalanne C."/>
            <person name="Gautier V."/>
            <person name="Ament-Velasquez S.L."/>
            <person name="Kruys A."/>
            <person name="Hutchinson M.I."/>
            <person name="Powell A.J."/>
            <person name="Barry K."/>
            <person name="Miller A.N."/>
            <person name="Grigoriev I.V."/>
            <person name="Debuchy R."/>
            <person name="Gladieux P."/>
            <person name="Thoren M.H."/>
            <person name="Johannesson H."/>
        </authorList>
    </citation>
    <scope>NUCLEOTIDE SEQUENCE</scope>
    <source>
        <strain evidence="2">CBS 314.62</strain>
    </source>
</reference>
<reference evidence="2" key="1">
    <citation type="journal article" date="2023" name="Mol. Phylogenet. Evol.">
        <title>Genome-scale phylogeny and comparative genomics of the fungal order Sordariales.</title>
        <authorList>
            <person name="Hensen N."/>
            <person name="Bonometti L."/>
            <person name="Westerberg I."/>
            <person name="Brannstrom I.O."/>
            <person name="Guillou S."/>
            <person name="Cros-Aarteil S."/>
            <person name="Calhoun S."/>
            <person name="Haridas S."/>
            <person name="Kuo A."/>
            <person name="Mondo S."/>
            <person name="Pangilinan J."/>
            <person name="Riley R."/>
            <person name="LaButti K."/>
            <person name="Andreopoulos B."/>
            <person name="Lipzen A."/>
            <person name="Chen C."/>
            <person name="Yan M."/>
            <person name="Daum C."/>
            <person name="Ng V."/>
            <person name="Clum A."/>
            <person name="Steindorff A."/>
            <person name="Ohm R.A."/>
            <person name="Martin F."/>
            <person name="Silar P."/>
            <person name="Natvig D.O."/>
            <person name="Lalanne C."/>
            <person name="Gautier V."/>
            <person name="Ament-Velasquez S.L."/>
            <person name="Kruys A."/>
            <person name="Hutchinson M.I."/>
            <person name="Powell A.J."/>
            <person name="Barry K."/>
            <person name="Miller A.N."/>
            <person name="Grigoriev I.V."/>
            <person name="Debuchy R."/>
            <person name="Gladieux P."/>
            <person name="Hiltunen Thoren M."/>
            <person name="Johannesson H."/>
        </authorList>
    </citation>
    <scope>NUCLEOTIDE SEQUENCE</scope>
    <source>
        <strain evidence="2">CBS 314.62</strain>
    </source>
</reference>
<feature type="region of interest" description="Disordered" evidence="1">
    <location>
        <begin position="93"/>
        <end position="113"/>
    </location>
</feature>
<feature type="compositionally biased region" description="Basic and acidic residues" evidence="1">
    <location>
        <begin position="148"/>
        <end position="177"/>
    </location>
</feature>
<evidence type="ECO:0000313" key="3">
    <source>
        <dbReference type="Proteomes" id="UP001270362"/>
    </source>
</evidence>
<dbReference type="Proteomes" id="UP001270362">
    <property type="component" value="Unassembled WGS sequence"/>
</dbReference>
<evidence type="ECO:0000256" key="1">
    <source>
        <dbReference type="SAM" id="MobiDB-lite"/>
    </source>
</evidence>
<organism evidence="2 3">
    <name type="scientific">Podospora appendiculata</name>
    <dbReference type="NCBI Taxonomy" id="314037"/>
    <lineage>
        <taxon>Eukaryota</taxon>
        <taxon>Fungi</taxon>
        <taxon>Dikarya</taxon>
        <taxon>Ascomycota</taxon>
        <taxon>Pezizomycotina</taxon>
        <taxon>Sordariomycetes</taxon>
        <taxon>Sordariomycetidae</taxon>
        <taxon>Sordariales</taxon>
        <taxon>Podosporaceae</taxon>
        <taxon>Podospora</taxon>
    </lineage>
</organism>
<protein>
    <submittedName>
        <fullName evidence="2">Uncharacterized protein</fullName>
    </submittedName>
</protein>
<proteinExistence type="predicted"/>
<sequence>MCYYKKLVFGCGHSEFLECVKRCSVAEALERGDTTLGCTQLRSHGYMAVRVESDCKTCIERQATKAAHTTSIKDKIQTLRDELEKLKKISREFRESLSEEEQRAEVPKENNIQRAEEQGRQLAEQFGEVGVSEERRGSSEDGSSDSKSSGERPKPQPVHADKMPETKKTARGGEKNIKVVKSGKQHESRLRPPKIVSSRH</sequence>
<keyword evidence="3" id="KW-1185">Reference proteome</keyword>
<feature type="compositionally biased region" description="Basic and acidic residues" evidence="1">
    <location>
        <begin position="93"/>
        <end position="108"/>
    </location>
</feature>
<comment type="caution">
    <text evidence="2">The sequence shown here is derived from an EMBL/GenBank/DDBJ whole genome shotgun (WGS) entry which is preliminary data.</text>
</comment>
<feature type="region of interest" description="Disordered" evidence="1">
    <location>
        <begin position="127"/>
        <end position="200"/>
    </location>
</feature>
<accession>A0AAE1CHP3</accession>
<gene>
    <name evidence="2" type="ORF">B0T22DRAFT_453331</name>
</gene>
<dbReference type="EMBL" id="JAULSO010000001">
    <property type="protein sequence ID" value="KAK3694749.1"/>
    <property type="molecule type" value="Genomic_DNA"/>
</dbReference>